<dbReference type="PANTHER" id="PTHR47331">
    <property type="entry name" value="PHD-TYPE DOMAIN-CONTAINING PROTEIN"/>
    <property type="match status" value="1"/>
</dbReference>
<reference evidence="1" key="1">
    <citation type="journal article" date="2023" name="Insect Mol. Biol.">
        <title>Genome sequencing provides insights into the evolution of gene families encoding plant cell wall-degrading enzymes in longhorned beetles.</title>
        <authorList>
            <person name="Shin N.R."/>
            <person name="Okamura Y."/>
            <person name="Kirsch R."/>
            <person name="Pauchet Y."/>
        </authorList>
    </citation>
    <scope>NUCLEOTIDE SEQUENCE</scope>
    <source>
        <strain evidence="1">MMC_N1</strain>
    </source>
</reference>
<evidence type="ECO:0000313" key="1">
    <source>
        <dbReference type="EMBL" id="KAJ8957770.1"/>
    </source>
</evidence>
<feature type="non-terminal residue" evidence="1">
    <location>
        <position position="230"/>
    </location>
</feature>
<name>A0ABQ9IR75_9CUCU</name>
<keyword evidence="2" id="KW-1185">Reference proteome</keyword>
<dbReference type="EMBL" id="JAPWTJ010003366">
    <property type="protein sequence ID" value="KAJ8957770.1"/>
    <property type="molecule type" value="Genomic_DNA"/>
</dbReference>
<protein>
    <submittedName>
        <fullName evidence="1">Uncharacterized protein</fullName>
    </submittedName>
</protein>
<organism evidence="1 2">
    <name type="scientific">Molorchus minor</name>
    <dbReference type="NCBI Taxonomy" id="1323400"/>
    <lineage>
        <taxon>Eukaryota</taxon>
        <taxon>Metazoa</taxon>
        <taxon>Ecdysozoa</taxon>
        <taxon>Arthropoda</taxon>
        <taxon>Hexapoda</taxon>
        <taxon>Insecta</taxon>
        <taxon>Pterygota</taxon>
        <taxon>Neoptera</taxon>
        <taxon>Endopterygota</taxon>
        <taxon>Coleoptera</taxon>
        <taxon>Polyphaga</taxon>
        <taxon>Cucujiformia</taxon>
        <taxon>Chrysomeloidea</taxon>
        <taxon>Cerambycidae</taxon>
        <taxon>Lamiinae</taxon>
        <taxon>Monochamini</taxon>
        <taxon>Molorchus</taxon>
    </lineage>
</organism>
<dbReference type="InterPro" id="IPR008042">
    <property type="entry name" value="Retrotrans_Pao"/>
</dbReference>
<dbReference type="Proteomes" id="UP001162164">
    <property type="component" value="Unassembled WGS sequence"/>
</dbReference>
<proteinExistence type="predicted"/>
<comment type="caution">
    <text evidence="1">The sequence shown here is derived from an EMBL/GenBank/DDBJ whole genome shotgun (WGS) entry which is preliminary data.</text>
</comment>
<gene>
    <name evidence="1" type="ORF">NQ317_015409</name>
</gene>
<dbReference type="Pfam" id="PF05380">
    <property type="entry name" value="Peptidase_A17"/>
    <property type="match status" value="1"/>
</dbReference>
<evidence type="ECO:0000313" key="2">
    <source>
        <dbReference type="Proteomes" id="UP001162164"/>
    </source>
</evidence>
<sequence length="230" mass="27152">MPYTKLNTHAIAIGELEKPIKGRTSVTIYSNLNKNFKYSFEAFRGFKLLKWVSNSQDLLAQIEDHLKLTKTIEFDKTNLKILGLQWNPRLDVFTFKLNFQFTPCTKRNLLIFDPLGFLSPLTLFIKLLIKTLWQQNCDWDQPAPIEIIKFWNKVQNELIWLNELKIPRHLFIFENVTPAISPLYSLIIYFSSWTKLLHATIYVLRFLKFVSSQNRTTKDLKRAELILIRA</sequence>
<accession>A0ABQ9IR75</accession>